<gene>
    <name evidence="2" type="ORF">MFU01_26080</name>
</gene>
<comment type="caution">
    <text evidence="2">The sequence shown here is derived from an EMBL/GenBank/DDBJ whole genome shotgun (WGS) entry which is preliminary data.</text>
</comment>
<accession>A0A511T064</accession>
<name>A0A511T064_MYXFU</name>
<dbReference type="AlphaFoldDB" id="A0A511T064"/>
<organism evidence="2 3">
    <name type="scientific">Myxococcus fulvus</name>
    <dbReference type="NCBI Taxonomy" id="33"/>
    <lineage>
        <taxon>Bacteria</taxon>
        <taxon>Pseudomonadati</taxon>
        <taxon>Myxococcota</taxon>
        <taxon>Myxococcia</taxon>
        <taxon>Myxococcales</taxon>
        <taxon>Cystobacterineae</taxon>
        <taxon>Myxococcaceae</taxon>
        <taxon>Myxococcus</taxon>
    </lineage>
</organism>
<proteinExistence type="predicted"/>
<dbReference type="Proteomes" id="UP000321514">
    <property type="component" value="Unassembled WGS sequence"/>
</dbReference>
<evidence type="ECO:0000313" key="3">
    <source>
        <dbReference type="Proteomes" id="UP000321514"/>
    </source>
</evidence>
<protein>
    <submittedName>
        <fullName evidence="2">Uncharacterized protein</fullName>
    </submittedName>
</protein>
<feature type="region of interest" description="Disordered" evidence="1">
    <location>
        <begin position="1"/>
        <end position="27"/>
    </location>
</feature>
<sequence>MEEPFLSGIDVGARTRPRPGIAGALNGRPFRDISGRLANPCAGQTPVGRAGEGLMGRVPRGFRFRDA</sequence>
<evidence type="ECO:0000313" key="2">
    <source>
        <dbReference type="EMBL" id="GEN07571.1"/>
    </source>
</evidence>
<reference evidence="2 3" key="1">
    <citation type="submission" date="2019-07" db="EMBL/GenBank/DDBJ databases">
        <title>Whole genome shotgun sequence of Myxococcus fulvus NBRC 100333.</title>
        <authorList>
            <person name="Hosoyama A."/>
            <person name="Uohara A."/>
            <person name="Ohji S."/>
            <person name="Ichikawa N."/>
        </authorList>
    </citation>
    <scope>NUCLEOTIDE SEQUENCE [LARGE SCALE GENOMIC DNA]</scope>
    <source>
        <strain evidence="2 3">NBRC 100333</strain>
    </source>
</reference>
<dbReference type="EMBL" id="BJXR01000025">
    <property type="protein sequence ID" value="GEN07571.1"/>
    <property type="molecule type" value="Genomic_DNA"/>
</dbReference>
<evidence type="ECO:0000256" key="1">
    <source>
        <dbReference type="SAM" id="MobiDB-lite"/>
    </source>
</evidence>